<dbReference type="SMART" id="SM00248">
    <property type="entry name" value="ANK"/>
    <property type="match status" value="4"/>
</dbReference>
<evidence type="ECO:0000313" key="4">
    <source>
        <dbReference type="EMBL" id="PRQ48616.1"/>
    </source>
</evidence>
<dbReference type="PANTHER" id="PTHR24177">
    <property type="entry name" value="CASKIN"/>
    <property type="match status" value="1"/>
</dbReference>
<feature type="transmembrane region" description="Helical" evidence="2">
    <location>
        <begin position="620"/>
        <end position="637"/>
    </location>
</feature>
<keyword evidence="2" id="KW-0472">Membrane</keyword>
<protein>
    <submittedName>
        <fullName evidence="4">Putative ankyrin repeat-containing domain, PGG domain-containing protein</fullName>
    </submittedName>
</protein>
<comment type="caution">
    <text evidence="4">The sequence shown here is derived from an EMBL/GenBank/DDBJ whole genome shotgun (WGS) entry which is preliminary data.</text>
</comment>
<proteinExistence type="predicted"/>
<feature type="compositionally biased region" description="Polar residues" evidence="1">
    <location>
        <begin position="1"/>
        <end position="10"/>
    </location>
</feature>
<dbReference type="Gene3D" id="1.25.40.20">
    <property type="entry name" value="Ankyrin repeat-containing domain"/>
    <property type="match status" value="2"/>
</dbReference>
<name>A0A2P6RQ97_ROSCH</name>
<feature type="transmembrane region" description="Helical" evidence="2">
    <location>
        <begin position="731"/>
        <end position="749"/>
    </location>
</feature>
<dbReference type="EMBL" id="PDCK01000040">
    <property type="protein sequence ID" value="PRQ48616.1"/>
    <property type="molecule type" value="Genomic_DNA"/>
</dbReference>
<feature type="compositionally biased region" description="Polar residues" evidence="1">
    <location>
        <begin position="46"/>
        <end position="57"/>
    </location>
</feature>
<dbReference type="Pfam" id="PF12796">
    <property type="entry name" value="Ank_2"/>
    <property type="match status" value="1"/>
</dbReference>
<feature type="compositionally biased region" description="Basic and acidic residues" evidence="1">
    <location>
        <begin position="23"/>
        <end position="33"/>
    </location>
</feature>
<feature type="compositionally biased region" description="Basic and acidic residues" evidence="1">
    <location>
        <begin position="180"/>
        <end position="192"/>
    </location>
</feature>
<sequence>MSENLTTSSPFEVEEGVSTQENFPKESAGEVKQETCGLTFGGDNGTAATSGRQSFATSDGGYSAGPPSSRTTCATISYEGYYSSGGTSSCRPTCHPLPPGLGTPIIAIVHSPEFTFGGWGNSTENVDVEIGHDQQPDDLEATYTAEEAERKQREDAASPVITHSDSISICWPLRKLLDRGRNESHSNNDHETSIAGPPSEHVPNNVANSSNIISSVINSDLVPHVPLHLAALKGDWNTAKTILQSKPGAVRARITKGSETALHIAAGAKHTYFVEELVKWMTAEELELKNDVENTALFFAAVSGIKRIAEVMVEVNPRLPRIRGSNNSTALHMATLLGHREMVRYLYSKTKRILTYQDRVGLLIAAITADLYDVALDIVKQHPEMALARDENEETALHVMARKPSAYHNGSQLGFWKRCIFSFPRNFKRSCEEKVKHALATELVKQLWNKILTLENDSKIGDLIRKPSRLLFTAAELGNLDFLIILMRSYPNLIWKVDEQNRSIFHIAVVHRQEKVFNLIYELGGLKDLIASYKDDNNNNMLHLAAKLAPANRLNTDTGAAFQLRRELLWFKEVEKIVQPLYKEMRNSDGKTPQILFTEEHRELLKEGEKWMKGTASSCMVVATLIATVMFAVFSTVPGGNNNDTGMPMFIKETAFKIFAISDAVSLVSSATSILSFLSILTSRYTEGDFLHSLPNRLIVGLATLFISIGTMMLTYVATLFIVLGSGNERIKVPITLVAVIPVSFYALLQFPLLSDMISHAYISRVSFRSSNHLLQKLAATKKWRHSKI</sequence>
<feature type="transmembrane region" description="Helical" evidence="2">
    <location>
        <begin position="698"/>
        <end position="724"/>
    </location>
</feature>
<dbReference type="SUPFAM" id="SSF140860">
    <property type="entry name" value="Pseudo ankyrin repeat-like"/>
    <property type="match status" value="1"/>
</dbReference>
<dbReference type="SUPFAM" id="SSF48403">
    <property type="entry name" value="Ankyrin repeat"/>
    <property type="match status" value="1"/>
</dbReference>
<evidence type="ECO:0000313" key="5">
    <source>
        <dbReference type="Proteomes" id="UP000238479"/>
    </source>
</evidence>
<dbReference type="InterPro" id="IPR026961">
    <property type="entry name" value="PGG_dom"/>
</dbReference>
<evidence type="ECO:0000256" key="1">
    <source>
        <dbReference type="SAM" id="MobiDB-lite"/>
    </source>
</evidence>
<dbReference type="Pfam" id="PF13962">
    <property type="entry name" value="PGG"/>
    <property type="match status" value="1"/>
</dbReference>
<dbReference type="Proteomes" id="UP000238479">
    <property type="component" value="Chromosome 2"/>
</dbReference>
<feature type="region of interest" description="Disordered" evidence="1">
    <location>
        <begin position="1"/>
        <end position="69"/>
    </location>
</feature>
<dbReference type="InterPro" id="IPR002110">
    <property type="entry name" value="Ankyrin_rpt"/>
</dbReference>
<dbReference type="AlphaFoldDB" id="A0A2P6RQ97"/>
<feature type="transmembrane region" description="Helical" evidence="2">
    <location>
        <begin position="658"/>
        <end position="678"/>
    </location>
</feature>
<dbReference type="PANTHER" id="PTHR24177:SF292">
    <property type="entry name" value="ANKYRIN REPEAT FAMILY PROTEIN-RELATED"/>
    <property type="match status" value="1"/>
</dbReference>
<organism evidence="4 5">
    <name type="scientific">Rosa chinensis</name>
    <name type="common">China rose</name>
    <dbReference type="NCBI Taxonomy" id="74649"/>
    <lineage>
        <taxon>Eukaryota</taxon>
        <taxon>Viridiplantae</taxon>
        <taxon>Streptophyta</taxon>
        <taxon>Embryophyta</taxon>
        <taxon>Tracheophyta</taxon>
        <taxon>Spermatophyta</taxon>
        <taxon>Magnoliopsida</taxon>
        <taxon>eudicotyledons</taxon>
        <taxon>Gunneridae</taxon>
        <taxon>Pentapetalae</taxon>
        <taxon>rosids</taxon>
        <taxon>fabids</taxon>
        <taxon>Rosales</taxon>
        <taxon>Rosaceae</taxon>
        <taxon>Rosoideae</taxon>
        <taxon>Rosoideae incertae sedis</taxon>
        <taxon>Rosa</taxon>
    </lineage>
</organism>
<keyword evidence="2" id="KW-1133">Transmembrane helix</keyword>
<dbReference type="Gramene" id="PRQ48616">
    <property type="protein sequence ID" value="PRQ48616"/>
    <property type="gene ID" value="RchiOBHm_Chr2g0112741"/>
</dbReference>
<accession>A0A2P6RQ97</accession>
<feature type="region of interest" description="Disordered" evidence="1">
    <location>
        <begin position="180"/>
        <end position="201"/>
    </location>
</feature>
<keyword evidence="5" id="KW-1185">Reference proteome</keyword>
<dbReference type="OMA" id="EGDFLHS"/>
<evidence type="ECO:0000259" key="3">
    <source>
        <dbReference type="Pfam" id="PF13962"/>
    </source>
</evidence>
<gene>
    <name evidence="4" type="ORF">RchiOBHm_Chr2g0112741</name>
</gene>
<dbReference type="FunFam" id="1.25.40.20:FF:000412">
    <property type="entry name" value="Ankyrin repeat-containing protein ITN1 isoform C"/>
    <property type="match status" value="1"/>
</dbReference>
<evidence type="ECO:0000256" key="2">
    <source>
        <dbReference type="SAM" id="Phobius"/>
    </source>
</evidence>
<keyword evidence="2" id="KW-0812">Transmembrane</keyword>
<dbReference type="InterPro" id="IPR036770">
    <property type="entry name" value="Ankyrin_rpt-contain_sf"/>
</dbReference>
<feature type="domain" description="PGG" evidence="3">
    <location>
        <begin position="609"/>
        <end position="723"/>
    </location>
</feature>
<dbReference type="STRING" id="74649.A0A2P6RQ97"/>
<reference evidence="4 5" key="1">
    <citation type="journal article" date="2018" name="Nat. Genet.">
        <title>The Rosa genome provides new insights in the design of modern roses.</title>
        <authorList>
            <person name="Bendahmane M."/>
        </authorList>
    </citation>
    <scope>NUCLEOTIDE SEQUENCE [LARGE SCALE GENOMIC DNA]</scope>
    <source>
        <strain evidence="5">cv. Old Blush</strain>
    </source>
</reference>
<dbReference type="GO" id="GO:0016020">
    <property type="term" value="C:membrane"/>
    <property type="evidence" value="ECO:0007669"/>
    <property type="project" value="TreeGrafter"/>
</dbReference>